<dbReference type="CDD" id="cd19051">
    <property type="entry name" value="LGIC_TM_cation"/>
    <property type="match status" value="1"/>
</dbReference>
<feature type="transmembrane region" description="Helical" evidence="5">
    <location>
        <begin position="216"/>
        <end position="239"/>
    </location>
</feature>
<feature type="transmembrane region" description="Helical" evidence="5">
    <location>
        <begin position="420"/>
        <end position="441"/>
    </location>
</feature>
<keyword evidence="8" id="KW-1185">Reference proteome</keyword>
<dbReference type="InterPro" id="IPR036719">
    <property type="entry name" value="Neuro-gated_channel_TM_sf"/>
</dbReference>
<organism evidence="8 9">
    <name type="scientific">Saccoglossus kowalevskii</name>
    <name type="common">Acorn worm</name>
    <dbReference type="NCBI Taxonomy" id="10224"/>
    <lineage>
        <taxon>Eukaryota</taxon>
        <taxon>Metazoa</taxon>
        <taxon>Hemichordata</taxon>
        <taxon>Enteropneusta</taxon>
        <taxon>Harrimaniidae</taxon>
        <taxon>Saccoglossus</taxon>
    </lineage>
</organism>
<feature type="transmembrane region" description="Helical" evidence="5">
    <location>
        <begin position="281"/>
        <end position="302"/>
    </location>
</feature>
<dbReference type="PRINTS" id="PR00252">
    <property type="entry name" value="NRIONCHANNEL"/>
</dbReference>
<evidence type="ECO:0000259" key="6">
    <source>
        <dbReference type="Pfam" id="PF02931"/>
    </source>
</evidence>
<accession>A0ABM0MPY3</accession>
<evidence type="ECO:0000313" key="9">
    <source>
        <dbReference type="RefSeq" id="XP_006822074.1"/>
    </source>
</evidence>
<dbReference type="SUPFAM" id="SSF63712">
    <property type="entry name" value="Nicotinic receptor ligand binding domain-like"/>
    <property type="match status" value="1"/>
</dbReference>
<evidence type="ECO:0000259" key="7">
    <source>
        <dbReference type="Pfam" id="PF02932"/>
    </source>
</evidence>
<dbReference type="InterPro" id="IPR018000">
    <property type="entry name" value="Neurotransmitter_ion_chnl_CS"/>
</dbReference>
<sequence>MATSTQYLLKANDVRASPEHLRLVDDVFSNSSYNKLVRPVLEESSNITISFELYLSQINDMRWHDDYLMWNASKYNNLDKLRVPSSMVWLPDTVLYNTAKQDNENFMLDVKTTMIIDSEGSVDWSALVILKTFCPVNIFYFPFDTQKCEMKFGSWQYDASFIDYTRGPADASNYVHNGEWDTVGITVIRNPGIYSCCPGREYPDVTFTITIRRKPLFYVFNLIVPCFLISGMSMLGFILPCESGEKVSLGITVLLSLTVFLLVVAETMPATSDTIPLIGRYYIFTIVLVAASTTMTVVVLNLHHRHNQLPRWVRFIYFKVLARLLLVQLPSFIANKDDCRNCVISNSGSVKEEEVKIIKASPDRKKNTNDHSKKNMTFKDKVLLDILKYVKTISMRHEGKDKHTKVIIEWHMVAKITDRLFFIIYVLSAVLINVIIAVQAMEHI</sequence>
<keyword evidence="4 5" id="KW-0472">Membrane</keyword>
<proteinExistence type="inferred from homology"/>
<keyword evidence="3 5" id="KW-1133">Transmembrane helix</keyword>
<dbReference type="PANTHER" id="PTHR18945">
    <property type="entry name" value="NEUROTRANSMITTER GATED ION CHANNEL"/>
    <property type="match status" value="1"/>
</dbReference>
<dbReference type="InterPro" id="IPR038050">
    <property type="entry name" value="Neuro_actylchol_rec"/>
</dbReference>
<dbReference type="InterPro" id="IPR006201">
    <property type="entry name" value="Neur_channel"/>
</dbReference>
<reference evidence="9" key="1">
    <citation type="submission" date="2025-08" db="UniProtKB">
        <authorList>
            <consortium name="RefSeq"/>
        </authorList>
    </citation>
    <scope>IDENTIFICATION</scope>
    <source>
        <tissue evidence="9">Testes</tissue>
    </source>
</reference>
<dbReference type="PROSITE" id="PS00236">
    <property type="entry name" value="NEUROTR_ION_CHANNEL"/>
    <property type="match status" value="1"/>
</dbReference>
<evidence type="ECO:0000256" key="2">
    <source>
        <dbReference type="ARBA" id="ARBA00022692"/>
    </source>
</evidence>
<evidence type="ECO:0000256" key="5">
    <source>
        <dbReference type="RuleBase" id="RU000687"/>
    </source>
</evidence>
<feature type="domain" description="Neurotransmitter-gated ion-channel transmembrane" evidence="7">
    <location>
        <begin position="222"/>
        <end position="436"/>
    </location>
</feature>
<evidence type="ECO:0000313" key="8">
    <source>
        <dbReference type="Proteomes" id="UP000694865"/>
    </source>
</evidence>
<gene>
    <name evidence="9" type="primary">LOC100367894</name>
</gene>
<keyword evidence="5" id="KW-0406">Ion transport</keyword>
<evidence type="ECO:0000256" key="1">
    <source>
        <dbReference type="ARBA" id="ARBA00004141"/>
    </source>
</evidence>
<name>A0ABM0MPY3_SACKO</name>
<dbReference type="GeneID" id="100367894"/>
<dbReference type="InterPro" id="IPR006029">
    <property type="entry name" value="Neurotrans-gated_channel_TM"/>
</dbReference>
<comment type="subcellular location">
    <subcellularLocation>
        <location evidence="1">Membrane</location>
        <topology evidence="1">Multi-pass membrane protein</topology>
    </subcellularLocation>
</comment>
<dbReference type="CDD" id="cd18997">
    <property type="entry name" value="LGIC_ECD_nAChR"/>
    <property type="match status" value="1"/>
</dbReference>
<keyword evidence="2 5" id="KW-0812">Transmembrane</keyword>
<comment type="similarity">
    <text evidence="5">Belongs to the ligand-gated ion channel (TC 1.A.9) family.</text>
</comment>
<evidence type="ECO:0000256" key="3">
    <source>
        <dbReference type="ARBA" id="ARBA00022989"/>
    </source>
</evidence>
<dbReference type="SUPFAM" id="SSF90112">
    <property type="entry name" value="Neurotransmitter-gated ion-channel transmembrane pore"/>
    <property type="match status" value="1"/>
</dbReference>
<keyword evidence="5" id="KW-0407">Ion channel</keyword>
<dbReference type="Gene3D" id="1.20.58.390">
    <property type="entry name" value="Neurotransmitter-gated ion-channel transmembrane domain"/>
    <property type="match status" value="2"/>
</dbReference>
<dbReference type="InterPro" id="IPR036734">
    <property type="entry name" value="Neur_chan_lig-bd_sf"/>
</dbReference>
<keyword evidence="5" id="KW-0813">Transport</keyword>
<dbReference type="Pfam" id="PF02932">
    <property type="entry name" value="Neur_chan_memb"/>
    <property type="match status" value="1"/>
</dbReference>
<dbReference type="Gene3D" id="2.70.170.10">
    <property type="entry name" value="Neurotransmitter-gated ion-channel ligand-binding domain"/>
    <property type="match status" value="1"/>
</dbReference>
<dbReference type="Proteomes" id="UP000694865">
    <property type="component" value="Unplaced"/>
</dbReference>
<dbReference type="Pfam" id="PF02931">
    <property type="entry name" value="Neur_chan_LBD"/>
    <property type="match status" value="1"/>
</dbReference>
<dbReference type="InterPro" id="IPR006202">
    <property type="entry name" value="Neur_chan_lig-bd"/>
</dbReference>
<evidence type="ECO:0000256" key="4">
    <source>
        <dbReference type="ARBA" id="ARBA00023136"/>
    </source>
</evidence>
<feature type="domain" description="Neurotransmitter-gated ion-channel ligand-binding" evidence="6">
    <location>
        <begin position="22"/>
        <end position="215"/>
    </location>
</feature>
<feature type="transmembrane region" description="Helical" evidence="5">
    <location>
        <begin position="251"/>
        <end position="269"/>
    </location>
</feature>
<dbReference type="RefSeq" id="XP_006822074.1">
    <property type="nucleotide sequence ID" value="XM_006822011.1"/>
</dbReference>
<protein>
    <submittedName>
        <fullName evidence="9">Neuronal acetylcholine receptor subunit alpha-7-like</fullName>
    </submittedName>
</protein>